<dbReference type="Proteomes" id="UP000093943">
    <property type="component" value="Unassembled WGS sequence"/>
</dbReference>
<dbReference type="GO" id="GO:0004803">
    <property type="term" value="F:transposase activity"/>
    <property type="evidence" value="ECO:0007669"/>
    <property type="project" value="InterPro"/>
</dbReference>
<feature type="region of interest" description="Disordered" evidence="1">
    <location>
        <begin position="54"/>
        <end position="112"/>
    </location>
</feature>
<dbReference type="AlphaFoldDB" id="A0A1A2Y599"/>
<evidence type="ECO:0000313" key="2">
    <source>
        <dbReference type="EMBL" id="OBI33229.1"/>
    </source>
</evidence>
<dbReference type="Pfam" id="PF01527">
    <property type="entry name" value="HTH_Tnp_1"/>
    <property type="match status" value="1"/>
</dbReference>
<organism evidence="2 3">
    <name type="scientific">Mycolicibacter sinensis (strain JDM601)</name>
    <name type="common">Mycobacterium sinense</name>
    <dbReference type="NCBI Taxonomy" id="875328"/>
    <lineage>
        <taxon>Bacteria</taxon>
        <taxon>Bacillati</taxon>
        <taxon>Actinomycetota</taxon>
        <taxon>Actinomycetes</taxon>
        <taxon>Mycobacteriales</taxon>
        <taxon>Mycobacteriaceae</taxon>
        <taxon>Mycolicibacter</taxon>
    </lineage>
</organism>
<dbReference type="InterPro" id="IPR009057">
    <property type="entry name" value="Homeodomain-like_sf"/>
</dbReference>
<dbReference type="SUPFAM" id="SSF46689">
    <property type="entry name" value="Homeodomain-like"/>
    <property type="match status" value="1"/>
</dbReference>
<gene>
    <name evidence="2" type="ORF">A5710_01915</name>
</gene>
<dbReference type="InterPro" id="IPR002514">
    <property type="entry name" value="Transposase_8"/>
</dbReference>
<dbReference type="EMBL" id="LZKG01000024">
    <property type="protein sequence ID" value="OBI33229.1"/>
    <property type="molecule type" value="Genomic_DNA"/>
</dbReference>
<feature type="compositionally biased region" description="Basic residues" evidence="1">
    <location>
        <begin position="101"/>
        <end position="112"/>
    </location>
</feature>
<dbReference type="Gene3D" id="1.10.10.10">
    <property type="entry name" value="Winged helix-like DNA-binding domain superfamily/Winged helix DNA-binding domain"/>
    <property type="match status" value="1"/>
</dbReference>
<proteinExistence type="predicted"/>
<comment type="caution">
    <text evidence="2">The sequence shown here is derived from an EMBL/GenBank/DDBJ whole genome shotgun (WGS) entry which is preliminary data.</text>
</comment>
<dbReference type="RefSeq" id="WP_033718757.1">
    <property type="nucleotide sequence ID" value="NZ_LZKG01000024.1"/>
</dbReference>
<dbReference type="GeneID" id="91489644"/>
<dbReference type="GO" id="GO:0006313">
    <property type="term" value="P:DNA transposition"/>
    <property type="evidence" value="ECO:0007669"/>
    <property type="project" value="InterPro"/>
</dbReference>
<evidence type="ECO:0000256" key="1">
    <source>
        <dbReference type="SAM" id="MobiDB-lite"/>
    </source>
</evidence>
<reference evidence="3" key="1">
    <citation type="submission" date="2016-06" db="EMBL/GenBank/DDBJ databases">
        <authorList>
            <person name="Sutton G."/>
            <person name="Brinkac L."/>
            <person name="Sanka R."/>
            <person name="Adams M."/>
            <person name="Lau E."/>
            <person name="Sam S."/>
            <person name="Sreng N."/>
            <person name="Him V."/>
            <person name="Kerleguer A."/>
            <person name="Cheng S."/>
        </authorList>
    </citation>
    <scope>NUCLEOTIDE SEQUENCE [LARGE SCALE GENOMIC DNA]</scope>
    <source>
        <strain evidence="3">E1876</strain>
    </source>
</reference>
<dbReference type="GO" id="GO:0003677">
    <property type="term" value="F:DNA binding"/>
    <property type="evidence" value="ECO:0007669"/>
    <property type="project" value="InterPro"/>
</dbReference>
<evidence type="ECO:0008006" key="4">
    <source>
        <dbReference type="Google" id="ProtNLM"/>
    </source>
</evidence>
<dbReference type="InterPro" id="IPR036388">
    <property type="entry name" value="WH-like_DNA-bd_sf"/>
</dbReference>
<sequence>MPQHRRSFTPQYRVTAAHMVIDGQRRVAEVARQLNVDTSLLHTWVRDERWLMSQARSGDGQRPDVAGEQPLSVQERADLVRLGQTAAEQAQEMAGIDASRHTLRPQQRRAAA</sequence>
<evidence type="ECO:0000313" key="3">
    <source>
        <dbReference type="Proteomes" id="UP000093943"/>
    </source>
</evidence>
<accession>A0A1A2Y599</accession>
<protein>
    <recommendedName>
        <fullName evidence="4">Transposase</fullName>
    </recommendedName>
</protein>
<name>A0A1A2Y599_MYCSD</name>